<dbReference type="EMBL" id="CP137624">
    <property type="protein sequence ID" value="WPK12676.1"/>
    <property type="molecule type" value="Genomic_DNA"/>
</dbReference>
<accession>A0ABZ0RZL0</accession>
<evidence type="ECO:0000313" key="3">
    <source>
        <dbReference type="Proteomes" id="UP001322664"/>
    </source>
</evidence>
<keyword evidence="3" id="KW-1185">Reference proteome</keyword>
<dbReference type="InterPro" id="IPR011528">
    <property type="entry name" value="NERD"/>
</dbReference>
<evidence type="ECO:0000259" key="1">
    <source>
        <dbReference type="PROSITE" id="PS50965"/>
    </source>
</evidence>
<feature type="domain" description="NERD" evidence="1">
    <location>
        <begin position="35"/>
        <end position="149"/>
    </location>
</feature>
<dbReference type="PROSITE" id="PS50965">
    <property type="entry name" value="NERD"/>
    <property type="match status" value="1"/>
</dbReference>
<protein>
    <submittedName>
        <fullName evidence="2">Nuclease-related domain-containing protein</fullName>
    </submittedName>
</protein>
<evidence type="ECO:0000313" key="2">
    <source>
        <dbReference type="EMBL" id="WPK12676.1"/>
    </source>
</evidence>
<sequence length="299" mass="35717">MIVLQREQTVKEQLLQAAIRRGFPEYKDELIRLQQGLLGERYVDQNWHDMQLDEPYYLLHDFQTNAHQIDTIFLCQKFLLIIEIKNIVGRIDFDEERHQFTRTLEDGTIQGFRNPLDQVRRHQRMLRRVVSDLPVLYAVVFALPKTIIGHIPQGEPVFHRSGLEFHVREHLKQYATRLSSQGLQSLARQLLQMHTIHKPQLNIDKARVRQGVLCVQCQSKMQYHYGHFKCLKCNYKDDGILLKQAMRDYCLLVDEWITNEEFRRFVGVESSDSAKYLLKKLGFQYEGERRWRRYRISCR</sequence>
<dbReference type="Proteomes" id="UP001322664">
    <property type="component" value="Chromosome"/>
</dbReference>
<proteinExistence type="predicted"/>
<reference evidence="2 3" key="1">
    <citation type="submission" date="2023-09" db="EMBL/GenBank/DDBJ databases">
        <authorList>
            <person name="Page C.A."/>
            <person name="Perez-Diaz I.M."/>
        </authorList>
    </citation>
    <scope>NUCLEOTIDE SEQUENCE [LARGE SCALE GENOMIC DNA]</scope>
    <source>
        <strain evidence="2 3">Ll15</strain>
    </source>
</reference>
<organism evidence="2 3">
    <name type="scientific">Lysinibacillus louembei</name>
    <dbReference type="NCBI Taxonomy" id="1470088"/>
    <lineage>
        <taxon>Bacteria</taxon>
        <taxon>Bacillati</taxon>
        <taxon>Bacillota</taxon>
        <taxon>Bacilli</taxon>
        <taxon>Bacillales</taxon>
        <taxon>Bacillaceae</taxon>
        <taxon>Lysinibacillus</taxon>
    </lineage>
</organism>
<dbReference type="Pfam" id="PF08378">
    <property type="entry name" value="NERD"/>
    <property type="match status" value="1"/>
</dbReference>
<dbReference type="RefSeq" id="WP_319837374.1">
    <property type="nucleotide sequence ID" value="NZ_CP137624.1"/>
</dbReference>
<gene>
    <name evidence="2" type="ORF">R6U77_02955</name>
</gene>
<name>A0ABZ0RZL0_9BACI</name>